<dbReference type="InterPro" id="IPR016181">
    <property type="entry name" value="Acyl_CoA_acyltransferase"/>
</dbReference>
<sequence length="181" mass="20852">MTEERKLPQLVMKNDNLFELPELICPPGFHIRSFQSGDEQHWEQLVSVSFGRERDFQTAIGSHPYFHPERVIFIFFGDTPVATATAWFQDKLEEEAGYLHMVGAHPDYAGWGLGYAVSLAALLQMRKEGKLKAVLQTDDFRIPAIKTYLKLAFQPVDEHESHKERWSSILSKLQPAHLEER</sequence>
<protein>
    <submittedName>
        <fullName evidence="1">Uncharacterized protein</fullName>
    </submittedName>
</protein>
<accession>A0A3G9IVP0</accession>
<organism evidence="1 2">
    <name type="scientific">Paenibacillus baekrokdamisoli</name>
    <dbReference type="NCBI Taxonomy" id="1712516"/>
    <lineage>
        <taxon>Bacteria</taxon>
        <taxon>Bacillati</taxon>
        <taxon>Bacillota</taxon>
        <taxon>Bacilli</taxon>
        <taxon>Bacillales</taxon>
        <taxon>Paenibacillaceae</taxon>
        <taxon>Paenibacillus</taxon>
    </lineage>
</organism>
<dbReference type="GO" id="GO:0016747">
    <property type="term" value="F:acyltransferase activity, transferring groups other than amino-acyl groups"/>
    <property type="evidence" value="ECO:0007669"/>
    <property type="project" value="InterPro"/>
</dbReference>
<dbReference type="CDD" id="cd04301">
    <property type="entry name" value="NAT_SF"/>
    <property type="match status" value="1"/>
</dbReference>
<dbReference type="AlphaFoldDB" id="A0A3G9IVP0"/>
<dbReference type="RefSeq" id="WP_125660297.1">
    <property type="nucleotide sequence ID" value="NZ_AP019308.1"/>
</dbReference>
<evidence type="ECO:0000313" key="1">
    <source>
        <dbReference type="EMBL" id="BBH22342.1"/>
    </source>
</evidence>
<gene>
    <name evidence="1" type="ORF">Back11_36870</name>
</gene>
<reference evidence="1 2" key="1">
    <citation type="submission" date="2018-11" db="EMBL/GenBank/DDBJ databases">
        <title>Complete genome sequence of Paenibacillus baekrokdamisoli strain KCTC 33723.</title>
        <authorList>
            <person name="Kang S.W."/>
            <person name="Lee K.C."/>
            <person name="Kim K.K."/>
            <person name="Kim J.S."/>
            <person name="Kim D.S."/>
            <person name="Ko S.H."/>
            <person name="Yang S.H."/>
            <person name="Lee J.S."/>
        </authorList>
    </citation>
    <scope>NUCLEOTIDE SEQUENCE [LARGE SCALE GENOMIC DNA]</scope>
    <source>
        <strain evidence="1 2">KCTC 33723</strain>
    </source>
</reference>
<dbReference type="OrthoDB" id="581534at2"/>
<evidence type="ECO:0000313" key="2">
    <source>
        <dbReference type="Proteomes" id="UP000275368"/>
    </source>
</evidence>
<dbReference type="Pfam" id="PF00583">
    <property type="entry name" value="Acetyltransf_1"/>
    <property type="match status" value="1"/>
</dbReference>
<dbReference type="EMBL" id="AP019308">
    <property type="protein sequence ID" value="BBH22342.1"/>
    <property type="molecule type" value="Genomic_DNA"/>
</dbReference>
<dbReference type="Gene3D" id="3.40.630.30">
    <property type="match status" value="1"/>
</dbReference>
<keyword evidence="2" id="KW-1185">Reference proteome</keyword>
<proteinExistence type="predicted"/>
<dbReference type="SUPFAM" id="SSF55729">
    <property type="entry name" value="Acyl-CoA N-acyltransferases (Nat)"/>
    <property type="match status" value="1"/>
</dbReference>
<dbReference type="Proteomes" id="UP000275368">
    <property type="component" value="Chromosome"/>
</dbReference>
<name>A0A3G9IVP0_9BACL</name>
<dbReference type="KEGG" id="pbk:Back11_36870"/>
<dbReference type="InterPro" id="IPR000182">
    <property type="entry name" value="GNAT_dom"/>
</dbReference>
<dbReference type="PROSITE" id="PS51186">
    <property type="entry name" value="GNAT"/>
    <property type="match status" value="1"/>
</dbReference>